<dbReference type="InterPro" id="IPR016186">
    <property type="entry name" value="C-type_lectin-like/link_sf"/>
</dbReference>
<evidence type="ECO:0000259" key="3">
    <source>
        <dbReference type="PROSITE" id="PS50041"/>
    </source>
</evidence>
<dbReference type="AlphaFoldDB" id="A0A8C2HV25"/>
<sequence>MCEIFLEKHFWFQQLSECFEKLGQMSQLCVSNQEKLLTFRLELLQWCKKSLITEFAYGTESMNKYGWKCHQSSLYFISSEIKNWTESRNYCTDRAADLIIINNTEEQNFSGGSDRFWIGLTDIEVERRWKWVDGISYHTEKPNNIQGKEEDCALNYSAGWADYPCDYMSKWICEKNEEAQLSPLWER</sequence>
<accession>A0A8C2HV25</accession>
<dbReference type="PROSITE" id="PS00615">
    <property type="entry name" value="C_TYPE_LECTIN_1"/>
    <property type="match status" value="1"/>
</dbReference>
<evidence type="ECO:0000256" key="1">
    <source>
        <dbReference type="ARBA" id="ARBA00022734"/>
    </source>
</evidence>
<feature type="domain" description="C-type lectin" evidence="3">
    <location>
        <begin position="70"/>
        <end position="174"/>
    </location>
</feature>
<proteinExistence type="predicted"/>
<dbReference type="InterPro" id="IPR016187">
    <property type="entry name" value="CTDL_fold"/>
</dbReference>
<dbReference type="CDD" id="cd03590">
    <property type="entry name" value="CLECT_DC-SIGN_like"/>
    <property type="match status" value="1"/>
</dbReference>
<dbReference type="InterPro" id="IPR033989">
    <property type="entry name" value="CD209-like_CTLD"/>
</dbReference>
<dbReference type="GO" id="GO:0030246">
    <property type="term" value="F:carbohydrate binding"/>
    <property type="evidence" value="ECO:0007669"/>
    <property type="project" value="UniProtKB-KW"/>
</dbReference>
<reference evidence="4" key="1">
    <citation type="submission" date="2025-08" db="UniProtKB">
        <authorList>
            <consortium name="Ensembl"/>
        </authorList>
    </citation>
    <scope>IDENTIFICATION</scope>
</reference>
<name>A0A8C2HV25_CYPCA</name>
<dbReference type="PROSITE" id="PS50041">
    <property type="entry name" value="C_TYPE_LECTIN_2"/>
    <property type="match status" value="1"/>
</dbReference>
<dbReference type="Ensembl" id="ENSCCRT00020077215.1">
    <property type="protein sequence ID" value="ENSCCRP00020070280.1"/>
    <property type="gene ID" value="ENSCCRG00020032877.1"/>
</dbReference>
<dbReference type="Pfam" id="PF00059">
    <property type="entry name" value="Lectin_C"/>
    <property type="match status" value="1"/>
</dbReference>
<protein>
    <recommendedName>
        <fullName evidence="3">C-type lectin domain-containing protein</fullName>
    </recommendedName>
</protein>
<dbReference type="InterPro" id="IPR001304">
    <property type="entry name" value="C-type_lectin-like"/>
</dbReference>
<dbReference type="SMART" id="SM00034">
    <property type="entry name" value="CLECT"/>
    <property type="match status" value="1"/>
</dbReference>
<dbReference type="Gene3D" id="3.10.100.10">
    <property type="entry name" value="Mannose-Binding Protein A, subunit A"/>
    <property type="match status" value="1"/>
</dbReference>
<keyword evidence="2" id="KW-1015">Disulfide bond</keyword>
<keyword evidence="1" id="KW-0430">Lectin</keyword>
<organism evidence="4 5">
    <name type="scientific">Cyprinus carpio</name>
    <name type="common">Common carp</name>
    <dbReference type="NCBI Taxonomy" id="7962"/>
    <lineage>
        <taxon>Eukaryota</taxon>
        <taxon>Metazoa</taxon>
        <taxon>Chordata</taxon>
        <taxon>Craniata</taxon>
        <taxon>Vertebrata</taxon>
        <taxon>Euteleostomi</taxon>
        <taxon>Actinopterygii</taxon>
        <taxon>Neopterygii</taxon>
        <taxon>Teleostei</taxon>
        <taxon>Ostariophysi</taxon>
        <taxon>Cypriniformes</taxon>
        <taxon>Cyprinidae</taxon>
        <taxon>Cyprininae</taxon>
        <taxon>Cyprinus</taxon>
    </lineage>
</organism>
<evidence type="ECO:0000313" key="5">
    <source>
        <dbReference type="Proteomes" id="UP000694701"/>
    </source>
</evidence>
<dbReference type="Proteomes" id="UP000694701">
    <property type="component" value="Unplaced"/>
</dbReference>
<dbReference type="InterPro" id="IPR018378">
    <property type="entry name" value="C-type_lectin_CS"/>
</dbReference>
<dbReference type="SUPFAM" id="SSF56436">
    <property type="entry name" value="C-type lectin-like"/>
    <property type="match status" value="1"/>
</dbReference>
<evidence type="ECO:0000256" key="2">
    <source>
        <dbReference type="ARBA" id="ARBA00023157"/>
    </source>
</evidence>
<dbReference type="PANTHER" id="PTHR22803">
    <property type="entry name" value="MANNOSE, PHOSPHOLIPASE, LECTIN RECEPTOR RELATED"/>
    <property type="match status" value="1"/>
</dbReference>
<dbReference type="InterPro" id="IPR050111">
    <property type="entry name" value="C-type_lectin/snaclec_domain"/>
</dbReference>
<evidence type="ECO:0000313" key="4">
    <source>
        <dbReference type="Ensembl" id="ENSCCRP00020070280.1"/>
    </source>
</evidence>